<keyword evidence="1" id="KW-0808">Transferase</keyword>
<sequence length="162" mass="18309">MKIRSINREEHALVRELRIAALRDAPESFAESADEASARPISYWIEQTESLVDPHIMFLVEVDGKPRGTIYGLVDQQHKASGRVGGLWVDSAYRGQGIGYLLLNAVIQWARSKKFSTIRLWVPIEVPAAKALYLKSGFEFTNNVKHVESATPFDIREMQLLL</sequence>
<keyword evidence="5" id="KW-1185">Reference proteome</keyword>
<reference evidence="4" key="2">
    <citation type="journal article" date="2021" name="Mar. Drugs">
        <title>Genome Reduction and Secondary Metabolism of the Marine Sponge-Associated Cyanobacterium Leptothoe.</title>
        <authorList>
            <person name="Konstantinou D."/>
            <person name="Popin R.V."/>
            <person name="Fewer D.P."/>
            <person name="Sivonen K."/>
            <person name="Gkelis S."/>
        </authorList>
    </citation>
    <scope>NUCLEOTIDE SEQUENCE</scope>
    <source>
        <strain evidence="4">TAU-MAC 1115</strain>
    </source>
</reference>
<dbReference type="RefSeq" id="WP_215609270.1">
    <property type="nucleotide sequence ID" value="NZ_JADOES010000022.1"/>
</dbReference>
<dbReference type="PANTHER" id="PTHR43877">
    <property type="entry name" value="AMINOALKYLPHOSPHONATE N-ACETYLTRANSFERASE-RELATED-RELATED"/>
    <property type="match status" value="1"/>
</dbReference>
<evidence type="ECO:0000256" key="1">
    <source>
        <dbReference type="ARBA" id="ARBA00022679"/>
    </source>
</evidence>
<dbReference type="PROSITE" id="PS51186">
    <property type="entry name" value="GNAT"/>
    <property type="match status" value="1"/>
</dbReference>
<evidence type="ECO:0000259" key="3">
    <source>
        <dbReference type="PROSITE" id="PS51186"/>
    </source>
</evidence>
<dbReference type="InterPro" id="IPR050832">
    <property type="entry name" value="Bact_Acetyltransf"/>
</dbReference>
<evidence type="ECO:0000313" key="5">
    <source>
        <dbReference type="Proteomes" id="UP000717364"/>
    </source>
</evidence>
<dbReference type="EMBL" id="JADOES010000022">
    <property type="protein sequence ID" value="MBT9316204.1"/>
    <property type="molecule type" value="Genomic_DNA"/>
</dbReference>
<evidence type="ECO:0000256" key="2">
    <source>
        <dbReference type="ARBA" id="ARBA00023315"/>
    </source>
</evidence>
<gene>
    <name evidence="4" type="ORF">IXB50_12305</name>
</gene>
<dbReference type="InterPro" id="IPR016181">
    <property type="entry name" value="Acyl_CoA_acyltransferase"/>
</dbReference>
<dbReference type="Proteomes" id="UP000717364">
    <property type="component" value="Unassembled WGS sequence"/>
</dbReference>
<dbReference type="InterPro" id="IPR000182">
    <property type="entry name" value="GNAT_dom"/>
</dbReference>
<dbReference type="Gene3D" id="3.40.630.30">
    <property type="match status" value="1"/>
</dbReference>
<dbReference type="PANTHER" id="PTHR43877:SF2">
    <property type="entry name" value="AMINOALKYLPHOSPHONATE N-ACETYLTRANSFERASE-RELATED"/>
    <property type="match status" value="1"/>
</dbReference>
<dbReference type="CDD" id="cd04301">
    <property type="entry name" value="NAT_SF"/>
    <property type="match status" value="1"/>
</dbReference>
<reference evidence="4" key="1">
    <citation type="submission" date="2020-11" db="EMBL/GenBank/DDBJ databases">
        <authorList>
            <person name="Konstantinou D."/>
            <person name="Gkelis S."/>
            <person name="Popin R."/>
            <person name="Fewer D."/>
            <person name="Sivonen K."/>
        </authorList>
    </citation>
    <scope>NUCLEOTIDE SEQUENCE</scope>
    <source>
        <strain evidence="4">TAU-MAC 1115</strain>
    </source>
</reference>
<dbReference type="AlphaFoldDB" id="A0A947DGG5"/>
<dbReference type="SUPFAM" id="SSF55729">
    <property type="entry name" value="Acyl-CoA N-acyltransferases (Nat)"/>
    <property type="match status" value="1"/>
</dbReference>
<comment type="caution">
    <text evidence="4">The sequence shown here is derived from an EMBL/GenBank/DDBJ whole genome shotgun (WGS) entry which is preliminary data.</text>
</comment>
<dbReference type="Pfam" id="PF00583">
    <property type="entry name" value="Acetyltransf_1"/>
    <property type="match status" value="1"/>
</dbReference>
<dbReference type="GO" id="GO:0016747">
    <property type="term" value="F:acyltransferase activity, transferring groups other than amino-acyl groups"/>
    <property type="evidence" value="ECO:0007669"/>
    <property type="project" value="InterPro"/>
</dbReference>
<accession>A0A947DGG5</accession>
<feature type="domain" description="N-acetyltransferase" evidence="3">
    <location>
        <begin position="1"/>
        <end position="162"/>
    </location>
</feature>
<protein>
    <submittedName>
        <fullName evidence="4">GNAT family N-acetyltransferase</fullName>
    </submittedName>
</protein>
<keyword evidence="2" id="KW-0012">Acyltransferase</keyword>
<evidence type="ECO:0000313" key="4">
    <source>
        <dbReference type="EMBL" id="MBT9316204.1"/>
    </source>
</evidence>
<organism evidence="4 5">
    <name type="scientific">Leptothoe spongobia TAU-MAC 1115</name>
    <dbReference type="NCBI Taxonomy" id="1967444"/>
    <lineage>
        <taxon>Bacteria</taxon>
        <taxon>Bacillati</taxon>
        <taxon>Cyanobacteriota</taxon>
        <taxon>Cyanophyceae</taxon>
        <taxon>Nodosilineales</taxon>
        <taxon>Cymatolegaceae</taxon>
        <taxon>Leptothoe</taxon>
        <taxon>Leptothoe spongobia</taxon>
    </lineage>
</organism>
<proteinExistence type="predicted"/>
<name>A0A947DGG5_9CYAN</name>